<evidence type="ECO:0000313" key="1">
    <source>
        <dbReference type="EMBL" id="ROP83885.1"/>
    </source>
</evidence>
<dbReference type="RefSeq" id="WP_123693798.1">
    <property type="nucleotide sequence ID" value="NZ_AP019700.1"/>
</dbReference>
<evidence type="ECO:0000313" key="2">
    <source>
        <dbReference type="Proteomes" id="UP000278222"/>
    </source>
</evidence>
<keyword evidence="2" id="KW-1185">Reference proteome</keyword>
<reference evidence="1 2" key="1">
    <citation type="submission" date="2018-11" db="EMBL/GenBank/DDBJ databases">
        <title>Genomic Encyclopedia of Type Strains, Phase IV (KMG-IV): sequencing the most valuable type-strain genomes for metagenomic binning, comparative biology and taxonomic classification.</title>
        <authorList>
            <person name="Goeker M."/>
        </authorList>
    </citation>
    <scope>NUCLEOTIDE SEQUENCE [LARGE SCALE GENOMIC DNA]</scope>
    <source>
        <strain evidence="1 2">DSM 5900</strain>
    </source>
</reference>
<proteinExistence type="predicted"/>
<protein>
    <recommendedName>
        <fullName evidence="3">PemK-like, MazF-like toxin of type II toxin-antitoxin system</fullName>
    </recommendedName>
</protein>
<dbReference type="AlphaFoldDB" id="A0A3N1L397"/>
<dbReference type="EMBL" id="RJKX01000016">
    <property type="protein sequence ID" value="ROP83885.1"/>
    <property type="molecule type" value="Genomic_DNA"/>
</dbReference>
<evidence type="ECO:0008006" key="3">
    <source>
        <dbReference type="Google" id="ProtNLM"/>
    </source>
</evidence>
<dbReference type="Proteomes" id="UP000278222">
    <property type="component" value="Unassembled WGS sequence"/>
</dbReference>
<accession>A0A3N1L397</accession>
<name>A0A3N1L397_9PROT</name>
<sequence>MSLPEPKPGLVIRYSYLWWDEQRRGMEQGTKDRPCAVILTIEDRDGGLEVTVAPITHSAPVDPSTAVEIPPVVKQRLGLDHARSWIVVTEVNRFRWPGPDLRAVPGIRPWRPDYGYLPPRLFAYARQAIADRVRNGLRAVKRE</sequence>
<dbReference type="OrthoDB" id="7432864at2"/>
<gene>
    <name evidence="1" type="ORF">EDC65_4534</name>
</gene>
<organism evidence="1 2">
    <name type="scientific">Stella humosa</name>
    <dbReference type="NCBI Taxonomy" id="94"/>
    <lineage>
        <taxon>Bacteria</taxon>
        <taxon>Pseudomonadati</taxon>
        <taxon>Pseudomonadota</taxon>
        <taxon>Alphaproteobacteria</taxon>
        <taxon>Rhodospirillales</taxon>
        <taxon>Stellaceae</taxon>
        <taxon>Stella</taxon>
    </lineage>
</organism>
<comment type="caution">
    <text evidence="1">The sequence shown here is derived from an EMBL/GenBank/DDBJ whole genome shotgun (WGS) entry which is preliminary data.</text>
</comment>